<dbReference type="InterPro" id="IPR010285">
    <property type="entry name" value="DNA_helicase_pif1-like_DEAD"/>
</dbReference>
<dbReference type="EMBL" id="CP092885">
    <property type="protein sequence ID" value="UYV83391.1"/>
    <property type="molecule type" value="Genomic_DNA"/>
</dbReference>
<feature type="domain" description="Reverse transcriptase" evidence="12">
    <location>
        <begin position="917"/>
        <end position="1094"/>
    </location>
</feature>
<evidence type="ECO:0000256" key="4">
    <source>
        <dbReference type="ARBA" id="ARBA00022759"/>
    </source>
</evidence>
<feature type="compositionally biased region" description="Polar residues" evidence="10">
    <location>
        <begin position="2005"/>
        <end position="2015"/>
    </location>
</feature>
<sequence>MAAGKLIPFLQDGIQSMDFDEYVRDFNNYMIAEDKLNVEENRKIAIFLNSVGAEAQRQYYTLPKASTVTSLSEAIDLLRKRYVVKSRPWVIRMKFNDRRQLQGETIADYISALRALAKDCAYGSMEDELIRDRFIVGTKIKQLRDRLLVETTGLNLDQVVQLATQYEKAQEDNKMFDNTPEGINKIAANDRRTEPNLRERKKISTNFNCLRCGEKYNYGTIMEPLQKLLKKSVPFNWRGEHAKTLQTVKDYLKKGQVLALFCPKLHTVITTDASHSGIGCVVTQLSEKGEERIVACASRTLSDVERKYSIVEKEALACVWACEKFRRWVWGLKFTLRTDQSSLTTLLTTKGNDRAGLRLARWSARLMNFDYNIEYKKGRDNVLPDYLSRSSLSSHENYDGEVELIASINQDMLAISEEEFLRECALSTPHTVTKQTSSAVLHGRTLRTLVHVFDKEVETKPPEEACRQEDKSDIESKSCSPELQVGDQFIIEKISGNTVVPISRRYVRARQSYSNLFKGYTLRCGDFTMEQKLKQRICIEFCVKLQISATETFEMLNKAFPNNAPKRTTVFEWHSRFKAGRISIEDEPRQGRPTFQRTDENVQKITDLIKENPRTTLLELEQDTGISKTTIGRIVTEDLRLKKTPAKFIPRFLTNEQKLCRLATCEDMLEMTRTDPEWKEKIITGDEIWVYGYDPETKRQSAEWRGQGEPRPKKSRILKSRNKVLLVAFLDNKGIVHHEYLPAGQTVIKEMYLSILRRLREAIRKKRPGAEVSVMPEEIYLQHFGYLKTEKADKNLFAVSKKIEVNGMFQAFLESKRQKCEESIYIVKGVARPLLSCRASEILGLVRRINIVEDHAPTKLDPMLKFPKLFTGLGKIDIPYEMKLKEGTKPYSIYTPRRVPIPLMKELQMELERMTSNGVIEKVEGSSEWCSPMVLVAKPSGKLRICVDLSILNQNILREIHPIPVVEHTLAQLKGAKLFTKLDANSGFWQIPLSSESSALTTFITPFGRFRFKRLPFGISPAPEIFQKRMGQILEGLEGTLCHMDDILVYGSCQGEHDKRLETVLTRLSKSGLTLNKDKCKFAVTTIKFLGHQIDPNGIQVDPKRKRAILEFPKPRSVKELKQFLGMVNFSARFVPNLAEISHPLNKLLSKKEEWIWEDDQDWAFDKIKKSLTSAQGLALYDPSLPITVSADASSFGLGAVIWQTKDGLRQVIAYASRTLSEAEKRYAQIEKEALAITWACEKFKQYIQGLVITLETDHKPLVPIFTSKNIDDLTPRIQRLRLRIMRYSYKIVHTPGKNLIVADALSRSPRMKVGTLELEEELCAYVQQVVSFMPISDVRVKEIKESQDKDQIIQNIIKYTQEGWPERTNVSMSESQYWPAKDDFSVENGILLKGSRYVIPENIRKGLLQRIHEGHLGIVKCRERAKGSVWWPRITSEIEEMVRTCPMCIEERTNRHQPLLPSELPSCPWEKVGVDLFTLKGQNYLLITDYYSRYPEIARLEDMTSASVIVHCKSIFARHGIPLEEARETGRYLAECGTCLLIGRDVTVAIASSGIAATLLDGGRTAYSALKLPSNMQVIETPTCNISKYSGMGKVLRSCQLIIWDECTMAHKKSLEALNRTLKDLRGNEQLFGGALILLAGDFRQTLPVIPRSTPADELNACLKSSVLWRYADKISLKTNMRVQLQQDESSERFAKQLFDIGNAHGVLGGQPPTEGAQGRGVSQGRARRAGDEVFLLDEVPDSGSAPAGGGQEVGRAEEPAAADDGEVQQLSSGDRPVVEAQDVGGLLPELQQPEAPGLECGAVRWRSEPGLASHQPGEEMFSRTFDNSGVLLRRAKDNLQNRAQKSTESCESYIQDVLSLCRQVNPDMTKEEKVSHLMKGVVEYVYQVILVKEIDTVEAFVDWCRKVEACKQRRVGKPRFERLPNVADIEQPNSSSLEDLIRRIVREEIESALHSESTMPEVNSLKKIIHEEVERNLTPIAERGPYYREQRFQFKGPAKPPSYYQQQNPTRLTSARRKTDEWRTVDNIPVCFQCGRPGHVARYCRERRGMVDRQPPGRYHPVQNGPRTIYNSNETPGRASYRSPSLYPGRGRSPAERRPSPFEFVVLPSCSHDIILGWDFLEASRAIIDCGSAEILLEKAELPEDSSSIFQTVAADDSFIIPAGSTKHINVISEAILGVSDVVMEPSRILFLERDLMVPASIFAVQHGKGRIWITNIGTCDRTVPKGMCIGEIQVLEEGHLAVIGDASDTNRQGILGQENSPNIAAMISPDLSMLERTRICSILGSFSGLFEFNKFPSNLTSTTKHKINTEDHPPIKRRPYRVSQVERQTIQNEVDKMLKGGIVQLSESPWSSPVVLVKKKNGSWRFCVDYRHLNKITKKDVYPLPRIDDTLDCLRGASYYSSMDLRSGYWQIEVDEADREKTAFITPDGLYEFKVMPFGLCNAPATFERMMDTLLSGLKWSMCLCYLDDIIVLSPTFDEHVRRLELVLRCLSKTGLVLNPDKCLFGTKRLSIFGHLVDGEGVHPDPDKVDAMFKFPTPKSLTDVRGLIGMCSYYRRFIKNFAQKAEPLHRLFRKDTRFEWGSDQRQAYESLKLALASEPVLAHFDEKYATELHTDASGFEIGAVLVQVQGGSEKPIGYASRTLSTAEKNYSTTERECLAAIWAIGKFRPYLFGRSFTIVTDHHSLCWLSGLNDPSGRLARWALRLQEYNVNVVYKNGRKHQDADCLSRNPIEANNPGESEDDIPTLAALTHIVAEQRKYPVIVRKSEECLKNDQNCFKIINGALYKRNFDPVGQPWLLVIPRHLRPDVLRSLHDNPTAGHLGLAKTHDRIRRKYFWPGLLRSIRKYVGHCRECQRRKHAPLRPPGFLQPIPPTSVPFQRVGIDLLGRFPISHSGNKWIIVCTDYLTRYAITRALPSADAQQVAKFVLEDVVLKHGAPREIITDQGRVFQSKLISELTGLCSSAQRFTTAYHPQTNGLTERLNKTLADMMSMYVDVEQKERDVILPFITFAYNTAKQDTTGFTPFSLIHGREAETTLDTLFPLLKDEDQEDYNREIVTRAEDTRQLARLHTLRVQEGNKRLYDAKHREVSYQPGDK</sequence>
<dbReference type="Pfam" id="PF17921">
    <property type="entry name" value="Integrase_H2C2"/>
    <property type="match status" value="2"/>
</dbReference>
<evidence type="ECO:0000256" key="6">
    <source>
        <dbReference type="ARBA" id="ARBA00022918"/>
    </source>
</evidence>
<dbReference type="Gene3D" id="1.10.340.70">
    <property type="match status" value="2"/>
</dbReference>
<comment type="catalytic activity">
    <reaction evidence="9">
        <text>ATP + H2O = ADP + phosphate + H(+)</text>
        <dbReference type="Rhea" id="RHEA:13065"/>
        <dbReference type="ChEBI" id="CHEBI:15377"/>
        <dbReference type="ChEBI" id="CHEBI:15378"/>
        <dbReference type="ChEBI" id="CHEBI:30616"/>
        <dbReference type="ChEBI" id="CHEBI:43474"/>
        <dbReference type="ChEBI" id="CHEBI:456216"/>
        <dbReference type="EC" id="5.6.2.3"/>
    </reaction>
</comment>
<dbReference type="Pfam" id="PF17917">
    <property type="entry name" value="RT_RNaseH"/>
    <property type="match status" value="2"/>
</dbReference>
<dbReference type="InterPro" id="IPR043128">
    <property type="entry name" value="Rev_trsase/Diguanyl_cyclase"/>
</dbReference>
<feature type="domain" description="Reverse transcriptase" evidence="12">
    <location>
        <begin position="2341"/>
        <end position="2520"/>
    </location>
</feature>
<evidence type="ECO:0000313" key="15">
    <source>
        <dbReference type="Proteomes" id="UP001235939"/>
    </source>
</evidence>
<keyword evidence="7" id="KW-0511">Multifunctional enzyme</keyword>
<keyword evidence="8" id="KW-0863">Zinc-finger</keyword>
<keyword evidence="9" id="KW-0227">DNA damage</keyword>
<accession>A0ABY6LQM7</accession>
<dbReference type="InterPro" id="IPR041426">
    <property type="entry name" value="Mos1_HTH"/>
</dbReference>
<keyword evidence="9" id="KW-0067">ATP-binding</keyword>
<evidence type="ECO:0000256" key="2">
    <source>
        <dbReference type="ARBA" id="ARBA00022695"/>
    </source>
</evidence>
<dbReference type="Gene3D" id="3.30.70.270">
    <property type="match status" value="4"/>
</dbReference>
<feature type="region of interest" description="Disordered" evidence="10">
    <location>
        <begin position="1706"/>
        <end position="1726"/>
    </location>
</feature>
<keyword evidence="8" id="KW-0479">Metal-binding</keyword>
<proteinExistence type="inferred from homology"/>
<dbReference type="PANTHER" id="PTHR37984:SF5">
    <property type="entry name" value="PROTEIN NYNRIN-LIKE"/>
    <property type="match status" value="1"/>
</dbReference>
<keyword evidence="9" id="KW-0347">Helicase</keyword>
<dbReference type="Gene3D" id="3.40.50.300">
    <property type="entry name" value="P-loop containing nucleotide triphosphate hydrolases"/>
    <property type="match status" value="1"/>
</dbReference>
<evidence type="ECO:0000256" key="9">
    <source>
        <dbReference type="RuleBase" id="RU363044"/>
    </source>
</evidence>
<dbReference type="PROSITE" id="PS50158">
    <property type="entry name" value="ZF_CCHC"/>
    <property type="match status" value="1"/>
</dbReference>
<dbReference type="SUPFAM" id="SSF53098">
    <property type="entry name" value="Ribonuclease H-like"/>
    <property type="match status" value="2"/>
</dbReference>
<dbReference type="InterPro" id="IPR001878">
    <property type="entry name" value="Znf_CCHC"/>
</dbReference>
<protein>
    <recommendedName>
        <fullName evidence="9">ATP-dependent DNA helicase</fullName>
        <ecNumber evidence="9">5.6.2.3</ecNumber>
    </recommendedName>
</protein>
<evidence type="ECO:0000259" key="13">
    <source>
        <dbReference type="PROSITE" id="PS50994"/>
    </source>
</evidence>
<dbReference type="InterPro" id="IPR050951">
    <property type="entry name" value="Retrovirus_Pol_polyprotein"/>
</dbReference>
<keyword evidence="6" id="KW-0695">RNA-directed DNA polymerase</keyword>
<dbReference type="Gene3D" id="3.10.20.370">
    <property type="match status" value="1"/>
</dbReference>
<dbReference type="InterPro" id="IPR001584">
    <property type="entry name" value="Integrase_cat-core"/>
</dbReference>
<dbReference type="Pfam" id="PF01359">
    <property type="entry name" value="Transposase_1"/>
    <property type="match status" value="1"/>
</dbReference>
<feature type="domain" description="CCHC-type" evidence="11">
    <location>
        <begin position="2033"/>
        <end position="2048"/>
    </location>
</feature>
<dbReference type="EC" id="5.6.2.3" evidence="9"/>
<gene>
    <name evidence="14" type="ORF">LAZ67_23000857</name>
</gene>
<dbReference type="InterPro" id="IPR012337">
    <property type="entry name" value="RNaseH-like_sf"/>
</dbReference>
<feature type="region of interest" description="Disordered" evidence="10">
    <location>
        <begin position="1739"/>
        <end position="1776"/>
    </location>
</feature>
<dbReference type="InterPro" id="IPR041373">
    <property type="entry name" value="RT_RNaseH"/>
</dbReference>
<keyword evidence="15" id="KW-1185">Reference proteome</keyword>
<dbReference type="InterPro" id="IPR021109">
    <property type="entry name" value="Peptidase_aspartic_dom_sf"/>
</dbReference>
<dbReference type="PROSITE" id="PS50994">
    <property type="entry name" value="INTEGRASE"/>
    <property type="match status" value="1"/>
</dbReference>
<keyword evidence="4" id="KW-0255">Endonuclease</keyword>
<organism evidence="14 15">
    <name type="scientific">Cordylochernes scorpioides</name>
    <dbReference type="NCBI Taxonomy" id="51811"/>
    <lineage>
        <taxon>Eukaryota</taxon>
        <taxon>Metazoa</taxon>
        <taxon>Ecdysozoa</taxon>
        <taxon>Arthropoda</taxon>
        <taxon>Chelicerata</taxon>
        <taxon>Arachnida</taxon>
        <taxon>Pseudoscorpiones</taxon>
        <taxon>Cheliferoidea</taxon>
        <taxon>Chernetidae</taxon>
        <taxon>Cordylochernes</taxon>
    </lineage>
</organism>
<evidence type="ECO:0000256" key="1">
    <source>
        <dbReference type="ARBA" id="ARBA00022679"/>
    </source>
</evidence>
<evidence type="ECO:0000313" key="14">
    <source>
        <dbReference type="EMBL" id="UYV83391.1"/>
    </source>
</evidence>
<dbReference type="InterPro" id="IPR036397">
    <property type="entry name" value="RNaseH_sf"/>
</dbReference>
<comment type="cofactor">
    <cofactor evidence="9">
        <name>Mg(2+)</name>
        <dbReference type="ChEBI" id="CHEBI:18420"/>
    </cofactor>
</comment>
<feature type="region of interest" description="Disordered" evidence="10">
    <location>
        <begin position="2054"/>
        <end position="2096"/>
    </location>
</feature>
<dbReference type="InterPro" id="IPR000477">
    <property type="entry name" value="RT_dom"/>
</dbReference>
<keyword evidence="9" id="KW-0547">Nucleotide-binding</keyword>
<evidence type="ECO:0000256" key="8">
    <source>
        <dbReference type="PROSITE-ProRule" id="PRU00047"/>
    </source>
</evidence>
<name>A0ABY6LQM7_9ARAC</name>
<feature type="region of interest" description="Disordered" evidence="10">
    <location>
        <begin position="1997"/>
        <end position="2020"/>
    </location>
</feature>
<dbReference type="SMART" id="SM00343">
    <property type="entry name" value="ZnF_C2HC"/>
    <property type="match status" value="1"/>
</dbReference>
<dbReference type="Gene3D" id="2.40.70.10">
    <property type="entry name" value="Acid Proteases"/>
    <property type="match status" value="1"/>
</dbReference>
<comment type="similarity">
    <text evidence="9">Belongs to the helicase family.</text>
</comment>
<evidence type="ECO:0000256" key="3">
    <source>
        <dbReference type="ARBA" id="ARBA00022722"/>
    </source>
</evidence>
<dbReference type="Gene3D" id="1.10.10.1450">
    <property type="match status" value="1"/>
</dbReference>
<dbReference type="Gene3D" id="3.30.420.10">
    <property type="entry name" value="Ribonuclease H-like superfamily/Ribonuclease H"/>
    <property type="match status" value="3"/>
</dbReference>
<dbReference type="InterPro" id="IPR041588">
    <property type="entry name" value="Integrase_H2C2"/>
</dbReference>
<dbReference type="Pfam" id="PF00078">
    <property type="entry name" value="RVT_1"/>
    <property type="match status" value="2"/>
</dbReference>
<keyword evidence="5 9" id="KW-0378">Hydrolase</keyword>
<dbReference type="CDD" id="cd01647">
    <property type="entry name" value="RT_LTR"/>
    <property type="match status" value="2"/>
</dbReference>
<dbReference type="InterPro" id="IPR001888">
    <property type="entry name" value="Transposase_1"/>
</dbReference>
<dbReference type="InterPro" id="IPR043502">
    <property type="entry name" value="DNA/RNA_pol_sf"/>
</dbReference>
<keyword evidence="8" id="KW-0862">Zinc</keyword>
<evidence type="ECO:0000256" key="5">
    <source>
        <dbReference type="ARBA" id="ARBA00022801"/>
    </source>
</evidence>
<dbReference type="Pfam" id="PF05970">
    <property type="entry name" value="PIF1"/>
    <property type="match status" value="1"/>
</dbReference>
<keyword evidence="2" id="KW-0548">Nucleotidyltransferase</keyword>
<dbReference type="CDD" id="cd09274">
    <property type="entry name" value="RNase_HI_RT_Ty3"/>
    <property type="match status" value="3"/>
</dbReference>
<dbReference type="Pfam" id="PF17919">
    <property type="entry name" value="RT_RNaseH_2"/>
    <property type="match status" value="1"/>
</dbReference>
<dbReference type="SUPFAM" id="SSF56672">
    <property type="entry name" value="DNA/RNA polymerases"/>
    <property type="match status" value="3"/>
</dbReference>
<keyword evidence="9" id="KW-0234">DNA repair</keyword>
<feature type="compositionally biased region" description="Polar residues" evidence="10">
    <location>
        <begin position="2067"/>
        <end position="2077"/>
    </location>
</feature>
<dbReference type="Pfam" id="PF17906">
    <property type="entry name" value="HTH_48"/>
    <property type="match status" value="1"/>
</dbReference>
<feature type="non-terminal residue" evidence="14">
    <location>
        <position position="1"/>
    </location>
</feature>
<evidence type="ECO:0000259" key="11">
    <source>
        <dbReference type="PROSITE" id="PS50158"/>
    </source>
</evidence>
<feature type="domain" description="Integrase catalytic" evidence="13">
    <location>
        <begin position="2875"/>
        <end position="3034"/>
    </location>
</feature>
<dbReference type="Proteomes" id="UP001235939">
    <property type="component" value="Chromosome 23"/>
</dbReference>
<dbReference type="PANTHER" id="PTHR37984">
    <property type="entry name" value="PROTEIN CBG26694"/>
    <property type="match status" value="1"/>
</dbReference>
<keyword evidence="1" id="KW-0808">Transferase</keyword>
<evidence type="ECO:0000256" key="7">
    <source>
        <dbReference type="ARBA" id="ARBA00023268"/>
    </source>
</evidence>
<dbReference type="PROSITE" id="PS50878">
    <property type="entry name" value="RT_POL"/>
    <property type="match status" value="2"/>
</dbReference>
<dbReference type="InterPro" id="IPR027417">
    <property type="entry name" value="P-loop_NTPase"/>
</dbReference>
<evidence type="ECO:0000256" key="10">
    <source>
        <dbReference type="SAM" id="MobiDB-lite"/>
    </source>
</evidence>
<keyword evidence="9" id="KW-0233">DNA recombination</keyword>
<dbReference type="Gene3D" id="3.10.10.10">
    <property type="entry name" value="HIV Type 1 Reverse Transcriptase, subunit A, domain 1"/>
    <property type="match status" value="2"/>
</dbReference>
<dbReference type="InterPro" id="IPR041577">
    <property type="entry name" value="RT_RNaseH_2"/>
</dbReference>
<reference evidence="14 15" key="1">
    <citation type="submission" date="2022-03" db="EMBL/GenBank/DDBJ databases">
        <title>A chromosomal length assembly of Cordylochernes scorpioides.</title>
        <authorList>
            <person name="Zeh D."/>
            <person name="Zeh J."/>
        </authorList>
    </citation>
    <scope>NUCLEOTIDE SEQUENCE [LARGE SCALE GENOMIC DNA]</scope>
    <source>
        <strain evidence="14">IN4F17</strain>
        <tissue evidence="14">Whole Body</tissue>
    </source>
</reference>
<evidence type="ECO:0000259" key="12">
    <source>
        <dbReference type="PROSITE" id="PS50878"/>
    </source>
</evidence>
<keyword evidence="3" id="KW-0540">Nuclease</keyword>